<feature type="non-terminal residue" evidence="1">
    <location>
        <position position="1"/>
    </location>
</feature>
<keyword evidence="2" id="KW-1185">Reference proteome</keyword>
<protein>
    <submittedName>
        <fullName evidence="1">Uncharacterized protein</fullName>
    </submittedName>
</protein>
<proteinExistence type="predicted"/>
<comment type="caution">
    <text evidence="1">The sequence shown here is derived from an EMBL/GenBank/DDBJ whole genome shotgun (WGS) entry which is preliminary data.</text>
</comment>
<dbReference type="GeneID" id="63844789"/>
<reference evidence="1" key="1">
    <citation type="submission" date="2020-01" db="EMBL/GenBank/DDBJ databases">
        <authorList>
            <consortium name="DOE Joint Genome Institute"/>
            <person name="Haridas S."/>
            <person name="Albert R."/>
            <person name="Binder M."/>
            <person name="Bloem J."/>
            <person name="Labutti K."/>
            <person name="Salamov A."/>
            <person name="Andreopoulos B."/>
            <person name="Baker S.E."/>
            <person name="Barry K."/>
            <person name="Bills G."/>
            <person name="Bluhm B.H."/>
            <person name="Cannon C."/>
            <person name="Castanera R."/>
            <person name="Culley D.E."/>
            <person name="Daum C."/>
            <person name="Ezra D."/>
            <person name="Gonzalez J.B."/>
            <person name="Henrissat B."/>
            <person name="Kuo A."/>
            <person name="Liang C."/>
            <person name="Lipzen A."/>
            <person name="Lutzoni F."/>
            <person name="Magnuson J."/>
            <person name="Mondo S."/>
            <person name="Nolan M."/>
            <person name="Ohm R."/>
            <person name="Pangilinan J."/>
            <person name="Park H.-J."/>
            <person name="Ramirez L."/>
            <person name="Alfaro M."/>
            <person name="Sun H."/>
            <person name="Tritt A."/>
            <person name="Yoshinaga Y."/>
            <person name="Zwiers L.-H."/>
            <person name="Turgeon B.G."/>
            <person name="Goodwin S.B."/>
            <person name="Spatafora J.W."/>
            <person name="Crous P.W."/>
            <person name="Grigoriev I.V."/>
        </authorList>
    </citation>
    <scope>NUCLEOTIDE SEQUENCE</scope>
    <source>
        <strain evidence="1">CBS 394.84</strain>
    </source>
</reference>
<evidence type="ECO:0000313" key="1">
    <source>
        <dbReference type="EMBL" id="KAF1842141.1"/>
    </source>
</evidence>
<sequence length="194" mass="21752">PTGAVDSWLDLYPPTASTSNSISTPRKPTTNPKIVARIDEIRNVLADMKITMANRKYFLKLNKYDSWYCTHCTPGNVIGACGHTCPLLRPRDKMYNPPITNGWVQRATADCAAYQEIVDDMDARGNQVYAATVSRWERAVEKLRLSGRTEAERHADLNWSQVPRVNTRAGFKPGWGFEEHWGKGPAACDEIAPD</sequence>
<dbReference type="RefSeq" id="XP_040784704.1">
    <property type="nucleotide sequence ID" value="XM_040927536.1"/>
</dbReference>
<evidence type="ECO:0000313" key="2">
    <source>
        <dbReference type="Proteomes" id="UP000800039"/>
    </source>
</evidence>
<name>A0A9P4GB40_9PLEO</name>
<gene>
    <name evidence="1" type="ORF">K460DRAFT_268350</name>
</gene>
<dbReference type="AlphaFoldDB" id="A0A9P4GB40"/>
<dbReference type="EMBL" id="ML976618">
    <property type="protein sequence ID" value="KAF1842141.1"/>
    <property type="molecule type" value="Genomic_DNA"/>
</dbReference>
<feature type="non-terminal residue" evidence="1">
    <location>
        <position position="194"/>
    </location>
</feature>
<dbReference type="Proteomes" id="UP000800039">
    <property type="component" value="Unassembled WGS sequence"/>
</dbReference>
<accession>A0A9P4GB40</accession>
<organism evidence="1 2">
    <name type="scientific">Cucurbitaria berberidis CBS 394.84</name>
    <dbReference type="NCBI Taxonomy" id="1168544"/>
    <lineage>
        <taxon>Eukaryota</taxon>
        <taxon>Fungi</taxon>
        <taxon>Dikarya</taxon>
        <taxon>Ascomycota</taxon>
        <taxon>Pezizomycotina</taxon>
        <taxon>Dothideomycetes</taxon>
        <taxon>Pleosporomycetidae</taxon>
        <taxon>Pleosporales</taxon>
        <taxon>Pleosporineae</taxon>
        <taxon>Cucurbitariaceae</taxon>
        <taxon>Cucurbitaria</taxon>
    </lineage>
</organism>
<dbReference type="OrthoDB" id="3784217at2759"/>